<accession>A0ACB8G2G3</accession>
<keyword evidence="2" id="KW-1185">Reference proteome</keyword>
<evidence type="ECO:0000313" key="1">
    <source>
        <dbReference type="EMBL" id="KAH8013273.1"/>
    </source>
</evidence>
<dbReference type="Proteomes" id="UP000827872">
    <property type="component" value="Linkage Group LG02"/>
</dbReference>
<organism evidence="1 2">
    <name type="scientific">Sphaerodactylus townsendi</name>
    <dbReference type="NCBI Taxonomy" id="933632"/>
    <lineage>
        <taxon>Eukaryota</taxon>
        <taxon>Metazoa</taxon>
        <taxon>Chordata</taxon>
        <taxon>Craniata</taxon>
        <taxon>Vertebrata</taxon>
        <taxon>Euteleostomi</taxon>
        <taxon>Lepidosauria</taxon>
        <taxon>Squamata</taxon>
        <taxon>Bifurcata</taxon>
        <taxon>Gekkota</taxon>
        <taxon>Sphaerodactylidae</taxon>
        <taxon>Sphaerodactylus</taxon>
    </lineage>
</organism>
<gene>
    <name evidence="1" type="ORF">K3G42_015529</name>
</gene>
<comment type="caution">
    <text evidence="1">The sequence shown here is derived from an EMBL/GenBank/DDBJ whole genome shotgun (WGS) entry which is preliminary data.</text>
</comment>
<name>A0ACB8G2G3_9SAUR</name>
<sequence length="152" mass="16108">MGASQSPPTCRRGAMRLSLRAVDDKNSRMSHTTEGLPGGPDGARQDGSRAARGRAGYVNSPSSPEDGVSLQAALQRGGAGEEWPRRRRASPIRRPSLGAKAGLMREGSPPVRARPPVACYRTSPGKGRLSAASRAPFAAADYYHLRQEMPTG</sequence>
<proteinExistence type="predicted"/>
<evidence type="ECO:0000313" key="2">
    <source>
        <dbReference type="Proteomes" id="UP000827872"/>
    </source>
</evidence>
<reference evidence="1" key="1">
    <citation type="submission" date="2021-08" db="EMBL/GenBank/DDBJ databases">
        <title>The first chromosome-level gecko genome reveals the dynamic sex chromosomes of Neotropical dwarf geckos (Sphaerodactylidae: Sphaerodactylus).</title>
        <authorList>
            <person name="Pinto B.J."/>
            <person name="Keating S.E."/>
            <person name="Gamble T."/>
        </authorList>
    </citation>
    <scope>NUCLEOTIDE SEQUENCE</scope>
    <source>
        <strain evidence="1">TG3544</strain>
    </source>
</reference>
<protein>
    <submittedName>
        <fullName evidence="1">Uncharacterized protein</fullName>
    </submittedName>
</protein>
<dbReference type="EMBL" id="CM037615">
    <property type="protein sequence ID" value="KAH8013273.1"/>
    <property type="molecule type" value="Genomic_DNA"/>
</dbReference>